<evidence type="ECO:0000313" key="1">
    <source>
        <dbReference type="EMBL" id="RDJ24032.1"/>
    </source>
</evidence>
<proteinExistence type="predicted"/>
<reference evidence="2" key="1">
    <citation type="submission" date="2018-07" db="EMBL/GenBank/DDBJ databases">
        <authorList>
            <person name="Safronova V.I."/>
            <person name="Chirak E.R."/>
            <person name="Sazanova A.L."/>
        </authorList>
    </citation>
    <scope>NUCLEOTIDE SEQUENCE [LARGE SCALE GENOMIC DNA]</scope>
    <source>
        <strain evidence="2">RCAM04685</strain>
    </source>
</reference>
<evidence type="ECO:0000313" key="2">
    <source>
        <dbReference type="Proteomes" id="UP000255207"/>
    </source>
</evidence>
<organism evidence="1 2">
    <name type="scientific">Bosea caraganae</name>
    <dbReference type="NCBI Taxonomy" id="2763117"/>
    <lineage>
        <taxon>Bacteria</taxon>
        <taxon>Pseudomonadati</taxon>
        <taxon>Pseudomonadota</taxon>
        <taxon>Alphaproteobacteria</taxon>
        <taxon>Hyphomicrobiales</taxon>
        <taxon>Boseaceae</taxon>
        <taxon>Bosea</taxon>
    </lineage>
</organism>
<keyword evidence="2" id="KW-1185">Reference proteome</keyword>
<name>A0A370L4K8_9HYPH</name>
<protein>
    <recommendedName>
        <fullName evidence="3">Type IV toxin-antitoxin system AbiEi family antitoxin domain-containing protein</fullName>
    </recommendedName>
</protein>
<dbReference type="RefSeq" id="WP_114829894.1">
    <property type="nucleotide sequence ID" value="NZ_QQTO01000007.1"/>
</dbReference>
<evidence type="ECO:0008006" key="3">
    <source>
        <dbReference type="Google" id="ProtNLM"/>
    </source>
</evidence>
<dbReference type="OrthoDB" id="583588at2"/>
<dbReference type="Proteomes" id="UP000255207">
    <property type="component" value="Unassembled WGS sequence"/>
</dbReference>
<dbReference type="Pfam" id="PF19570">
    <property type="entry name" value="DUF6088"/>
    <property type="match status" value="1"/>
</dbReference>
<comment type="caution">
    <text evidence="1">The sequence shown here is derived from an EMBL/GenBank/DDBJ whole genome shotgun (WGS) entry which is preliminary data.</text>
</comment>
<dbReference type="InterPro" id="IPR045738">
    <property type="entry name" value="DUF6088"/>
</dbReference>
<dbReference type="AlphaFoldDB" id="A0A370L4K8"/>
<dbReference type="EMBL" id="QQTP01000007">
    <property type="protein sequence ID" value="RDJ24032.1"/>
    <property type="molecule type" value="Genomic_DNA"/>
</dbReference>
<accession>A0A370L4K8</accession>
<gene>
    <name evidence="1" type="ORF">DWE98_13985</name>
</gene>
<sequence>MQGLAERIMAHAGGLPEGAAVSAKGLLHLGNRAAIDQALSRLAERGRLIRAGRGVYVCPVTGRFGTRAPSVEQAVQAFARLRGEVVVPSGAAAANSLRLTTQVPVRLVYLTSGRSRSMSFGKQVVELRKAPKWQLVLEDRPAGSAIRALGWLGSENADAALKILKRRLSSTDFSELVAAVPQLPTWLAQAVGKAAYS</sequence>